<evidence type="ECO:0000259" key="1">
    <source>
        <dbReference type="Pfam" id="PF02627"/>
    </source>
</evidence>
<name>A0AAU7R8J6_9ACTN</name>
<sequence>MTMAGDDQYERGLAALREAAGDAAQRLLDALADVSPELSRRSVTWSYGDLYVRPDLTRRDRELLTLGILTGLGAAEAQLEVHVNGALNAGLTPSEIVEALLQAVVYCGVPRAVNATLVAKKVFAERDLLPVRPTPAG</sequence>
<protein>
    <submittedName>
        <fullName evidence="2">Carboxymuconolactone decarboxylase family protein</fullName>
    </submittedName>
</protein>
<reference evidence="2" key="1">
    <citation type="submission" date="2024-06" db="EMBL/GenBank/DDBJ databases">
        <title>Micromonospora sp. strain HUAS YX12 genome sequences.</title>
        <authorList>
            <person name="Mo P."/>
        </authorList>
    </citation>
    <scope>NUCLEOTIDE SEQUENCE</scope>
    <source>
        <strain evidence="2">HUAS YX12</strain>
    </source>
</reference>
<dbReference type="AlphaFoldDB" id="A0AAU7R8J6"/>
<dbReference type="RefSeq" id="WP_349880895.1">
    <property type="nucleotide sequence ID" value="NZ_CP157974.1"/>
</dbReference>
<dbReference type="InterPro" id="IPR029032">
    <property type="entry name" value="AhpD-like"/>
</dbReference>
<dbReference type="PANTHER" id="PTHR33570">
    <property type="entry name" value="4-CARBOXYMUCONOLACTONE DECARBOXYLASE FAMILY PROTEIN"/>
    <property type="match status" value="1"/>
</dbReference>
<dbReference type="InterPro" id="IPR052512">
    <property type="entry name" value="4CMD/NDH-1_regulator"/>
</dbReference>
<accession>A0AAU7R8J6</accession>
<proteinExistence type="predicted"/>
<dbReference type="EMBL" id="CP157974">
    <property type="protein sequence ID" value="XBT84728.1"/>
    <property type="molecule type" value="Genomic_DNA"/>
</dbReference>
<dbReference type="InterPro" id="IPR003779">
    <property type="entry name" value="CMD-like"/>
</dbReference>
<dbReference type="Gene3D" id="1.20.1290.10">
    <property type="entry name" value="AhpD-like"/>
    <property type="match status" value="1"/>
</dbReference>
<gene>
    <name evidence="2" type="ORF">ABIH81_15370</name>
</gene>
<dbReference type="PANTHER" id="PTHR33570:SF10">
    <property type="entry name" value="GAMMA-CARBOXYMUCONOLACTONE DECARBOXYLASE"/>
    <property type="match status" value="1"/>
</dbReference>
<evidence type="ECO:0000313" key="2">
    <source>
        <dbReference type="EMBL" id="XBT84728.1"/>
    </source>
</evidence>
<dbReference type="Pfam" id="PF02627">
    <property type="entry name" value="CMD"/>
    <property type="match status" value="1"/>
</dbReference>
<dbReference type="SUPFAM" id="SSF69118">
    <property type="entry name" value="AhpD-like"/>
    <property type="match status" value="1"/>
</dbReference>
<organism evidence="2">
    <name type="scientific">Micromonospora sp. HUAS YX12</name>
    <dbReference type="NCBI Taxonomy" id="3156396"/>
    <lineage>
        <taxon>Bacteria</taxon>
        <taxon>Bacillati</taxon>
        <taxon>Actinomycetota</taxon>
        <taxon>Actinomycetes</taxon>
        <taxon>Micromonosporales</taxon>
        <taxon>Micromonosporaceae</taxon>
        <taxon>Micromonospora</taxon>
    </lineage>
</organism>
<dbReference type="GO" id="GO:0051920">
    <property type="term" value="F:peroxiredoxin activity"/>
    <property type="evidence" value="ECO:0007669"/>
    <property type="project" value="InterPro"/>
</dbReference>
<feature type="domain" description="Carboxymuconolactone decarboxylase-like" evidence="1">
    <location>
        <begin position="36"/>
        <end position="120"/>
    </location>
</feature>